<evidence type="ECO:0000256" key="7">
    <source>
        <dbReference type="ARBA" id="ARBA00047899"/>
    </source>
</evidence>
<evidence type="ECO:0000256" key="8">
    <source>
        <dbReference type="ARBA" id="ARBA00048679"/>
    </source>
</evidence>
<dbReference type="EnsemblMetazoa" id="CapteT220708">
    <property type="protein sequence ID" value="CapteP220708"/>
    <property type="gene ID" value="CapteG220708"/>
</dbReference>
<dbReference type="InterPro" id="IPR008271">
    <property type="entry name" value="Ser/Thr_kinase_AS"/>
</dbReference>
<dbReference type="GO" id="GO:0005524">
    <property type="term" value="F:ATP binding"/>
    <property type="evidence" value="ECO:0007669"/>
    <property type="project" value="UniProtKB-KW"/>
</dbReference>
<dbReference type="HOGENOM" id="CLU_001222_0_0_1"/>
<dbReference type="GO" id="GO:0003723">
    <property type="term" value="F:RNA binding"/>
    <property type="evidence" value="ECO:0007669"/>
    <property type="project" value="TreeGrafter"/>
</dbReference>
<dbReference type="SUPFAM" id="SSF56112">
    <property type="entry name" value="Protein kinase-like (PK-like)"/>
    <property type="match status" value="1"/>
</dbReference>
<keyword evidence="3" id="KW-0808">Transferase</keyword>
<comment type="catalytic activity">
    <reaction evidence="8">
        <text>L-seryl-[protein] + ATP = O-phospho-L-seryl-[protein] + ADP + H(+)</text>
        <dbReference type="Rhea" id="RHEA:17989"/>
        <dbReference type="Rhea" id="RHEA-COMP:9863"/>
        <dbReference type="Rhea" id="RHEA-COMP:11604"/>
        <dbReference type="ChEBI" id="CHEBI:15378"/>
        <dbReference type="ChEBI" id="CHEBI:29999"/>
        <dbReference type="ChEBI" id="CHEBI:30616"/>
        <dbReference type="ChEBI" id="CHEBI:83421"/>
        <dbReference type="ChEBI" id="CHEBI:456216"/>
        <dbReference type="EC" id="2.7.11.1"/>
    </reaction>
</comment>
<keyword evidence="6" id="KW-0067">ATP-binding</keyword>
<keyword evidence="12" id="KW-1185">Reference proteome</keyword>
<dbReference type="OMA" id="MIELCHE"/>
<dbReference type="GO" id="GO:0004821">
    <property type="term" value="F:histidine-tRNA ligase activity"/>
    <property type="evidence" value="ECO:0007669"/>
    <property type="project" value="TreeGrafter"/>
</dbReference>
<accession>R7UR34</accession>
<proteinExistence type="predicted"/>
<evidence type="ECO:0000256" key="4">
    <source>
        <dbReference type="ARBA" id="ARBA00022741"/>
    </source>
</evidence>
<dbReference type="InterPro" id="IPR024435">
    <property type="entry name" value="HisRS-related_dom"/>
</dbReference>
<dbReference type="FunFam" id="3.40.50.800:FF:000009">
    <property type="entry name" value="Eukaryotic translation initiation factor 2-alpha kinase"/>
    <property type="match status" value="1"/>
</dbReference>
<feature type="domain" description="Protein kinase" evidence="9">
    <location>
        <begin position="1"/>
        <end position="210"/>
    </location>
</feature>
<dbReference type="OrthoDB" id="6778822at2759"/>
<evidence type="ECO:0000259" key="9">
    <source>
        <dbReference type="PROSITE" id="PS50011"/>
    </source>
</evidence>
<dbReference type="InterPro" id="IPR041715">
    <property type="entry name" value="HisRS-like_core"/>
</dbReference>
<evidence type="ECO:0000313" key="12">
    <source>
        <dbReference type="Proteomes" id="UP000014760"/>
    </source>
</evidence>
<dbReference type="InterPro" id="IPR000719">
    <property type="entry name" value="Prot_kinase_dom"/>
</dbReference>
<evidence type="ECO:0000313" key="10">
    <source>
        <dbReference type="EMBL" id="ELU08630.1"/>
    </source>
</evidence>
<reference evidence="10 12" key="2">
    <citation type="journal article" date="2013" name="Nature">
        <title>Insights into bilaterian evolution from three spiralian genomes.</title>
        <authorList>
            <person name="Simakov O."/>
            <person name="Marletaz F."/>
            <person name="Cho S.J."/>
            <person name="Edsinger-Gonzales E."/>
            <person name="Havlak P."/>
            <person name="Hellsten U."/>
            <person name="Kuo D.H."/>
            <person name="Larsson T."/>
            <person name="Lv J."/>
            <person name="Arendt D."/>
            <person name="Savage R."/>
            <person name="Osoegawa K."/>
            <person name="de Jong P."/>
            <person name="Grimwood J."/>
            <person name="Chapman J.A."/>
            <person name="Shapiro H."/>
            <person name="Aerts A."/>
            <person name="Otillar R.P."/>
            <person name="Terry A.Y."/>
            <person name="Boore J.L."/>
            <person name="Grigoriev I.V."/>
            <person name="Lindberg D.R."/>
            <person name="Seaver E.C."/>
            <person name="Weisblat D.A."/>
            <person name="Putnam N.H."/>
            <person name="Rokhsar D.S."/>
        </authorList>
    </citation>
    <scope>NUCLEOTIDE SEQUENCE</scope>
    <source>
        <strain evidence="10 12">I ESC-2004</strain>
    </source>
</reference>
<dbReference type="Pfam" id="PF13393">
    <property type="entry name" value="tRNA-synt_His"/>
    <property type="match status" value="1"/>
</dbReference>
<gene>
    <name evidence="10" type="ORF">CAPTEDRAFT_220708</name>
</gene>
<sequence length="779" mass="87008">MEFCEKSTLRNVIDAGVYQDVDRVWQLFREIIEGLLHIHEQGMIHRDLKPVNIFLDSNDHVKIGDFGLATTDIIAKQQNTLLKLSVSSKSDSMDDGGGLTGKVGTALYVSPEMSDTQKRTHYNQKVDIYSLGIMFFEMCYRPLNTGMERVKILTNLRQPSIELPADFDEATLQNQKKILHLIQALIVRWLLNHNPMLRPTCKELLQSDRLPPPPLQEAELNEVLRSAIANPESKCYKHMLNAVFSQPLTPAMDFTYDSDFYRTVGNWSLRPLLAQHQVTDVLERVFRRHGAVRLTSPLLMPCDANVNESHVRLMDHSGSIVGLPYDLRASFARYVARHGVSHLKRYTMERVFRESRLHGLHPRELTACAFDVVTPNTASLVPDAEVLCVVSEIIAEFPRLQGRNFYLRINHTALLRAILVHCGIAEELHSEVHAILSDSQQEKHRKLQIQTRLCSLSLSDDTVDALNSFIQIERPYAQASSFLRKITKSKGPAASLAKKGLHEMEAIISHAQRMGCSLEPVLAVGLVYSVHQFSGVIYQVVADVRRKKRTLLDVFAAGGRYDALISRYRKPGSAPVFQCVVGISLSFDKILAAQLDGDCDNSLPTRCDVLVCSIGHKAMLREKMSMIKDLWAAGLHAELHLDATQLLEDVQNHCRANEISHLVIFKDLEATVKVKSLDAEKVMEKRLAPTEVADYLLTKISQATNRNDLQDTSLGSSKLQSLASNLSTENCTCLNSINQYGGCGSSSGNSAGALPSVNIPSVPLIILYGLKDDSFKLLL</sequence>
<reference evidence="11" key="3">
    <citation type="submission" date="2015-06" db="UniProtKB">
        <authorList>
            <consortium name="EnsemblMetazoa"/>
        </authorList>
    </citation>
    <scope>IDENTIFICATION</scope>
</reference>
<evidence type="ECO:0000256" key="5">
    <source>
        <dbReference type="ARBA" id="ARBA00022777"/>
    </source>
</evidence>
<dbReference type="SUPFAM" id="SSF55681">
    <property type="entry name" value="Class II aaRS and biotin synthetases"/>
    <property type="match status" value="1"/>
</dbReference>
<dbReference type="PROSITE" id="PS00108">
    <property type="entry name" value="PROTEIN_KINASE_ST"/>
    <property type="match status" value="1"/>
</dbReference>
<dbReference type="Pfam" id="PF12745">
    <property type="entry name" value="HGTP_anticodon2"/>
    <property type="match status" value="1"/>
</dbReference>
<dbReference type="GO" id="GO:0004674">
    <property type="term" value="F:protein serine/threonine kinase activity"/>
    <property type="evidence" value="ECO:0007669"/>
    <property type="project" value="UniProtKB-KW"/>
</dbReference>
<comment type="catalytic activity">
    <reaction evidence="7">
        <text>L-threonyl-[protein] + ATP = O-phospho-L-threonyl-[protein] + ADP + H(+)</text>
        <dbReference type="Rhea" id="RHEA:46608"/>
        <dbReference type="Rhea" id="RHEA-COMP:11060"/>
        <dbReference type="Rhea" id="RHEA-COMP:11605"/>
        <dbReference type="ChEBI" id="CHEBI:15378"/>
        <dbReference type="ChEBI" id="CHEBI:30013"/>
        <dbReference type="ChEBI" id="CHEBI:30616"/>
        <dbReference type="ChEBI" id="CHEBI:61977"/>
        <dbReference type="ChEBI" id="CHEBI:456216"/>
        <dbReference type="EC" id="2.7.11.1"/>
    </reaction>
</comment>
<dbReference type="GO" id="GO:0032543">
    <property type="term" value="P:mitochondrial translation"/>
    <property type="evidence" value="ECO:0007669"/>
    <property type="project" value="TreeGrafter"/>
</dbReference>
<dbReference type="Gene3D" id="3.40.50.800">
    <property type="entry name" value="Anticodon-binding domain"/>
    <property type="match status" value="1"/>
</dbReference>
<keyword evidence="2" id="KW-0723">Serine/threonine-protein kinase</keyword>
<dbReference type="EMBL" id="AMQN01006675">
    <property type="status" value="NOT_ANNOTATED_CDS"/>
    <property type="molecule type" value="Genomic_DNA"/>
</dbReference>
<dbReference type="EC" id="2.7.11.1" evidence="1"/>
<dbReference type="InterPro" id="IPR045864">
    <property type="entry name" value="aa-tRNA-synth_II/BPL/LPL"/>
</dbReference>
<dbReference type="STRING" id="283909.R7UR34"/>
<evidence type="ECO:0000256" key="6">
    <source>
        <dbReference type="ARBA" id="ARBA00022840"/>
    </source>
</evidence>
<dbReference type="GO" id="GO:0005829">
    <property type="term" value="C:cytosol"/>
    <property type="evidence" value="ECO:0007669"/>
    <property type="project" value="TreeGrafter"/>
</dbReference>
<protein>
    <recommendedName>
        <fullName evidence="1">non-specific serine/threonine protein kinase</fullName>
        <ecNumber evidence="1">2.7.11.1</ecNumber>
    </recommendedName>
</protein>
<keyword evidence="5" id="KW-0418">Kinase</keyword>
<dbReference type="PROSITE" id="PS50011">
    <property type="entry name" value="PROTEIN_KINASE_DOM"/>
    <property type="match status" value="1"/>
</dbReference>
<dbReference type="PANTHER" id="PTHR11476:SF7">
    <property type="entry name" value="HISTIDINE--TRNA LIGASE"/>
    <property type="match status" value="1"/>
</dbReference>
<evidence type="ECO:0000256" key="1">
    <source>
        <dbReference type="ARBA" id="ARBA00012513"/>
    </source>
</evidence>
<evidence type="ECO:0000256" key="2">
    <source>
        <dbReference type="ARBA" id="ARBA00022527"/>
    </source>
</evidence>
<dbReference type="AlphaFoldDB" id="R7UR34"/>
<dbReference type="Gene3D" id="1.10.510.10">
    <property type="entry name" value="Transferase(Phosphotransferase) domain 1"/>
    <property type="match status" value="1"/>
</dbReference>
<name>R7UR34_CAPTE</name>
<dbReference type="SMART" id="SM00220">
    <property type="entry name" value="S_TKc"/>
    <property type="match status" value="1"/>
</dbReference>
<dbReference type="PANTHER" id="PTHR11476">
    <property type="entry name" value="HISTIDYL-TRNA SYNTHETASE"/>
    <property type="match status" value="1"/>
</dbReference>
<evidence type="ECO:0000256" key="3">
    <source>
        <dbReference type="ARBA" id="ARBA00022679"/>
    </source>
</evidence>
<keyword evidence="4" id="KW-0547">Nucleotide-binding</keyword>
<organism evidence="10">
    <name type="scientific">Capitella teleta</name>
    <name type="common">Polychaete worm</name>
    <dbReference type="NCBI Taxonomy" id="283909"/>
    <lineage>
        <taxon>Eukaryota</taxon>
        <taxon>Metazoa</taxon>
        <taxon>Spiralia</taxon>
        <taxon>Lophotrochozoa</taxon>
        <taxon>Annelida</taxon>
        <taxon>Polychaeta</taxon>
        <taxon>Sedentaria</taxon>
        <taxon>Scolecida</taxon>
        <taxon>Capitellidae</taxon>
        <taxon>Capitella</taxon>
    </lineage>
</organism>
<dbReference type="GO" id="GO:0006427">
    <property type="term" value="P:histidyl-tRNA aminoacylation"/>
    <property type="evidence" value="ECO:0007669"/>
    <property type="project" value="TreeGrafter"/>
</dbReference>
<dbReference type="GO" id="GO:0005739">
    <property type="term" value="C:mitochondrion"/>
    <property type="evidence" value="ECO:0007669"/>
    <property type="project" value="TreeGrafter"/>
</dbReference>
<reference evidence="12" key="1">
    <citation type="submission" date="2012-12" db="EMBL/GenBank/DDBJ databases">
        <authorList>
            <person name="Hellsten U."/>
            <person name="Grimwood J."/>
            <person name="Chapman J.A."/>
            <person name="Shapiro H."/>
            <person name="Aerts A."/>
            <person name="Otillar R.P."/>
            <person name="Terry A.Y."/>
            <person name="Boore J.L."/>
            <person name="Simakov O."/>
            <person name="Marletaz F."/>
            <person name="Cho S.-J."/>
            <person name="Edsinger-Gonzales E."/>
            <person name="Havlak P."/>
            <person name="Kuo D.-H."/>
            <person name="Larsson T."/>
            <person name="Lv J."/>
            <person name="Arendt D."/>
            <person name="Savage R."/>
            <person name="Osoegawa K."/>
            <person name="de Jong P."/>
            <person name="Lindberg D.R."/>
            <person name="Seaver E.C."/>
            <person name="Weisblat D.A."/>
            <person name="Putnam N.H."/>
            <person name="Grigoriev I.V."/>
            <person name="Rokhsar D.S."/>
        </authorList>
    </citation>
    <scope>NUCLEOTIDE SEQUENCE</scope>
    <source>
        <strain evidence="12">I ESC-2004</strain>
    </source>
</reference>
<dbReference type="Pfam" id="PF00069">
    <property type="entry name" value="Pkinase"/>
    <property type="match status" value="1"/>
</dbReference>
<evidence type="ECO:0000313" key="11">
    <source>
        <dbReference type="EnsemblMetazoa" id="CapteP220708"/>
    </source>
</evidence>
<dbReference type="InterPro" id="IPR036621">
    <property type="entry name" value="Anticodon-bd_dom_sf"/>
</dbReference>
<dbReference type="Proteomes" id="UP000014760">
    <property type="component" value="Unassembled WGS sequence"/>
</dbReference>
<dbReference type="Gene3D" id="3.30.930.10">
    <property type="entry name" value="Bira Bifunctional Protein, Domain 2"/>
    <property type="match status" value="1"/>
</dbReference>
<dbReference type="EMBL" id="AMQN01006674">
    <property type="status" value="NOT_ANNOTATED_CDS"/>
    <property type="molecule type" value="Genomic_DNA"/>
</dbReference>
<dbReference type="EMBL" id="KB298910">
    <property type="protein sequence ID" value="ELU08630.1"/>
    <property type="molecule type" value="Genomic_DNA"/>
</dbReference>
<dbReference type="InterPro" id="IPR011009">
    <property type="entry name" value="Kinase-like_dom_sf"/>
</dbReference>